<evidence type="ECO:0000313" key="7">
    <source>
        <dbReference type="Proteomes" id="UP001168694"/>
    </source>
</evidence>
<evidence type="ECO:0000256" key="3">
    <source>
        <dbReference type="ARBA" id="ARBA00023015"/>
    </source>
</evidence>
<dbReference type="Pfam" id="PF08461">
    <property type="entry name" value="WHD_RNase_R"/>
    <property type="match status" value="1"/>
</dbReference>
<keyword evidence="4" id="KW-0804">Transcription</keyword>
<dbReference type="Gene3D" id="1.10.8.60">
    <property type="match status" value="1"/>
</dbReference>
<dbReference type="SUPFAM" id="SSF52540">
    <property type="entry name" value="P-loop containing nucleoside triphosphate hydrolases"/>
    <property type="match status" value="1"/>
</dbReference>
<accession>A0ABT8EDF6</accession>
<keyword evidence="3" id="KW-0805">Transcription regulation</keyword>
<dbReference type="SMART" id="SM00382">
    <property type="entry name" value="AAA"/>
    <property type="match status" value="1"/>
</dbReference>
<dbReference type="Proteomes" id="UP001168694">
    <property type="component" value="Unassembled WGS sequence"/>
</dbReference>
<dbReference type="InterPro" id="IPR003593">
    <property type="entry name" value="AAA+_ATPase"/>
</dbReference>
<dbReference type="InterPro" id="IPR025662">
    <property type="entry name" value="Sigma_54_int_dom_ATP-bd_1"/>
</dbReference>
<proteinExistence type="predicted"/>
<evidence type="ECO:0000313" key="6">
    <source>
        <dbReference type="EMBL" id="MDN4075962.1"/>
    </source>
</evidence>
<dbReference type="CDD" id="cd00009">
    <property type="entry name" value="AAA"/>
    <property type="match status" value="1"/>
</dbReference>
<protein>
    <submittedName>
        <fullName evidence="6">Sigma 54-interacting transcriptional regulator</fullName>
    </submittedName>
</protein>
<evidence type="ECO:0000256" key="2">
    <source>
        <dbReference type="ARBA" id="ARBA00022840"/>
    </source>
</evidence>
<keyword evidence="1" id="KW-0547">Nucleotide-binding</keyword>
<dbReference type="Pfam" id="PF25601">
    <property type="entry name" value="AAA_lid_14"/>
    <property type="match status" value="1"/>
</dbReference>
<dbReference type="RefSeq" id="WP_290402071.1">
    <property type="nucleotide sequence ID" value="NZ_JAUHLN010000008.1"/>
</dbReference>
<dbReference type="PANTHER" id="PTHR32071">
    <property type="entry name" value="TRANSCRIPTIONAL REGULATORY PROTEIN"/>
    <property type="match status" value="1"/>
</dbReference>
<keyword evidence="7" id="KW-1185">Reference proteome</keyword>
<evidence type="ECO:0000256" key="1">
    <source>
        <dbReference type="ARBA" id="ARBA00022741"/>
    </source>
</evidence>
<dbReference type="PROSITE" id="PS00675">
    <property type="entry name" value="SIGMA54_INTERACT_1"/>
    <property type="match status" value="1"/>
</dbReference>
<dbReference type="InterPro" id="IPR025944">
    <property type="entry name" value="Sigma_54_int_dom_CS"/>
</dbReference>
<dbReference type="InterPro" id="IPR013668">
    <property type="entry name" value="RNase_R_HTH_12"/>
</dbReference>
<sequence>MDRKLVIITIEEEYMSLISKQMVDIVGDMVQVRSITVKDLQTNTVEPGDIVLLSGPFLKELVKPYLYDGTVCLIGKRSVNIVNLKKVIDLSKGQHILVVNDNRINTEQTVETLQEIVFEHTYYPYYPDQPLPGKIDYVLTPGEKHLVPTGLAEVIDIGPRVVALETVYELFQVLGLEDKHSLVIKRYMKSLLSITKVEKQREYFRNITENANAQNTARFTFGRIVAFNPVMKSVIESARNAAKVSCPIYITGETGTGKSVIAEAIYNGSGSSRGPFLSLNCSTRTVEMLEKDLFGEESEEGCLPGFIERADGGTLLLKTVEGLSLSIQAKLLHLLETGEFLRKGGQYPVKADVRIITTSSEDLLRLVTEEKFRRDLYFQLSALTLSLPSLKTRKEDIVPLVESFKKSLNKEKIVFTPCAIESMQEYEWPGNVRELHNVVYYCVCLGKKKIEKQDLPHFVKGEGKTGRDEGAEDERIIQKIEEHGFLDESLLILQIFAEGKKKRESYGRPTVASMLKTKGILLTEQQLRMRLQVLGELGLLLIRQGRAGTTISRNGEQFLQNMVKT</sequence>
<dbReference type="InterPro" id="IPR058031">
    <property type="entry name" value="AAA_lid_NorR"/>
</dbReference>
<comment type="caution">
    <text evidence="6">The sequence shown here is derived from an EMBL/GenBank/DDBJ whole genome shotgun (WGS) entry which is preliminary data.</text>
</comment>
<organism evidence="6 7">
    <name type="scientific">Fictibacillus terranigra</name>
    <dbReference type="NCBI Taxonomy" id="3058424"/>
    <lineage>
        <taxon>Bacteria</taxon>
        <taxon>Bacillati</taxon>
        <taxon>Bacillota</taxon>
        <taxon>Bacilli</taxon>
        <taxon>Bacillales</taxon>
        <taxon>Fictibacillaceae</taxon>
        <taxon>Fictibacillus</taxon>
    </lineage>
</organism>
<dbReference type="Gene3D" id="3.40.50.300">
    <property type="entry name" value="P-loop containing nucleotide triphosphate hydrolases"/>
    <property type="match status" value="1"/>
</dbReference>
<evidence type="ECO:0000256" key="4">
    <source>
        <dbReference type="ARBA" id="ARBA00023163"/>
    </source>
</evidence>
<name>A0ABT8EDF6_9BACL</name>
<dbReference type="EMBL" id="JAUHLN010000008">
    <property type="protein sequence ID" value="MDN4075962.1"/>
    <property type="molecule type" value="Genomic_DNA"/>
</dbReference>
<feature type="domain" description="Sigma-54 factor interaction" evidence="5">
    <location>
        <begin position="224"/>
        <end position="444"/>
    </location>
</feature>
<gene>
    <name evidence="6" type="ORF">QYF49_23755</name>
</gene>
<dbReference type="PROSITE" id="PS50045">
    <property type="entry name" value="SIGMA54_INTERACT_4"/>
    <property type="match status" value="1"/>
</dbReference>
<dbReference type="Pfam" id="PF00158">
    <property type="entry name" value="Sigma54_activat"/>
    <property type="match status" value="1"/>
</dbReference>
<dbReference type="InterPro" id="IPR002078">
    <property type="entry name" value="Sigma_54_int"/>
</dbReference>
<evidence type="ECO:0000259" key="5">
    <source>
        <dbReference type="PROSITE" id="PS50045"/>
    </source>
</evidence>
<keyword evidence="2" id="KW-0067">ATP-binding</keyword>
<reference evidence="6" key="1">
    <citation type="submission" date="2023-06" db="EMBL/GenBank/DDBJ databases">
        <title>Draft Genome Sequences of Representative Paenibacillus Polymyxa, Bacillus cereus, Fictibacillus sp., and Brevibacillus agri Strains Isolated from Amazonian Dark Earth.</title>
        <authorList>
            <person name="Pellegrinetti T.A."/>
            <person name="Cunha I.C.M."/>
            <person name="Chaves M.G."/>
            <person name="Freitas A.S."/>
            <person name="Silva A.V.R."/>
            <person name="Tsai S.M."/>
            <person name="Mendes L.W."/>
        </authorList>
    </citation>
    <scope>NUCLEOTIDE SEQUENCE</scope>
    <source>
        <strain evidence="6">CENA-BCM004</strain>
    </source>
</reference>
<dbReference type="PROSITE" id="PS00688">
    <property type="entry name" value="SIGMA54_INTERACT_3"/>
    <property type="match status" value="1"/>
</dbReference>
<dbReference type="InterPro" id="IPR027417">
    <property type="entry name" value="P-loop_NTPase"/>
</dbReference>